<protein>
    <submittedName>
        <fullName evidence="2">Thermonuclease family protein</fullName>
    </submittedName>
</protein>
<keyword evidence="3" id="KW-1185">Reference proteome</keyword>
<organism evidence="2 3">
    <name type="scientific">Neorhizobium lilium</name>
    <dbReference type="NCBI Taxonomy" id="2503024"/>
    <lineage>
        <taxon>Bacteria</taxon>
        <taxon>Pseudomonadati</taxon>
        <taxon>Pseudomonadota</taxon>
        <taxon>Alphaproteobacteria</taxon>
        <taxon>Hyphomicrobiales</taxon>
        <taxon>Rhizobiaceae</taxon>
        <taxon>Rhizobium/Agrobacterium group</taxon>
        <taxon>Neorhizobium</taxon>
    </lineage>
</organism>
<dbReference type="PROSITE" id="PS50830">
    <property type="entry name" value="TNASE_3"/>
    <property type="match status" value="1"/>
</dbReference>
<comment type="caution">
    <text evidence="2">The sequence shown here is derived from an EMBL/GenBank/DDBJ whole genome shotgun (WGS) entry which is preliminary data.</text>
</comment>
<dbReference type="Proteomes" id="UP000287687">
    <property type="component" value="Unassembled WGS sequence"/>
</dbReference>
<evidence type="ECO:0000313" key="3">
    <source>
        <dbReference type="Proteomes" id="UP000287687"/>
    </source>
</evidence>
<dbReference type="PANTHER" id="PTHR12302">
    <property type="entry name" value="EBNA2 BINDING PROTEIN P100"/>
    <property type="match status" value="1"/>
</dbReference>
<dbReference type="InterPro" id="IPR016071">
    <property type="entry name" value="Staphylococal_nuclease_OB-fold"/>
</dbReference>
<dbReference type="OrthoDB" id="9805504at2"/>
<evidence type="ECO:0000259" key="1">
    <source>
        <dbReference type="PROSITE" id="PS50830"/>
    </source>
</evidence>
<dbReference type="EMBL" id="SBIP01000004">
    <property type="protein sequence ID" value="RWX75541.1"/>
    <property type="molecule type" value="Genomic_DNA"/>
</dbReference>
<dbReference type="RefSeq" id="WP_128444427.1">
    <property type="nucleotide sequence ID" value="NZ_SBIP01000004.1"/>
</dbReference>
<sequence length="190" mass="21355">MTRTMPILRDLLLATALLGVLLLIAARLDTGKETDMRGPFHVIDGDTLSAGGERLRLLGIDAPELHQICKDAEGRDWRCGSAARMGLIRLVEAGDVECRGRARDRYHRLLVECRRGADSINGRMVREGLAVASGGYEHEEAEAQQARQGLWAGEFERPRQWRDEHARTKEADPLEGFWDWLKEKLGRTAI</sequence>
<dbReference type="Pfam" id="PF00565">
    <property type="entry name" value="SNase"/>
    <property type="match status" value="1"/>
</dbReference>
<dbReference type="SUPFAM" id="SSF50199">
    <property type="entry name" value="Staphylococcal nuclease"/>
    <property type="match status" value="1"/>
</dbReference>
<dbReference type="InterPro" id="IPR035437">
    <property type="entry name" value="SNase_OB-fold_sf"/>
</dbReference>
<dbReference type="AlphaFoldDB" id="A0A3S3SAQ1"/>
<reference evidence="2 3" key="1">
    <citation type="submission" date="2019-01" db="EMBL/GenBank/DDBJ databases">
        <title>The draft genome of Rhizobium sp. 24NR.</title>
        <authorList>
            <person name="Liu L."/>
            <person name="Liang L."/>
            <person name="Shi S."/>
            <person name="Xu L."/>
            <person name="Wang X."/>
            <person name="Li L."/>
            <person name="Zhang X."/>
        </authorList>
    </citation>
    <scope>NUCLEOTIDE SEQUENCE [LARGE SCALE GENOMIC DNA]</scope>
    <source>
        <strain evidence="2 3">24NR</strain>
    </source>
</reference>
<feature type="domain" description="TNase-like" evidence="1">
    <location>
        <begin position="41"/>
        <end position="153"/>
    </location>
</feature>
<accession>A0A3S3SAQ1</accession>
<name>A0A3S3SAQ1_9HYPH</name>
<proteinExistence type="predicted"/>
<gene>
    <name evidence="2" type="ORF">EPK99_17740</name>
</gene>
<evidence type="ECO:0000313" key="2">
    <source>
        <dbReference type="EMBL" id="RWX75541.1"/>
    </source>
</evidence>
<dbReference type="SMART" id="SM00318">
    <property type="entry name" value="SNc"/>
    <property type="match status" value="1"/>
</dbReference>
<dbReference type="PANTHER" id="PTHR12302:SF26">
    <property type="entry name" value="BLR1266 PROTEIN"/>
    <property type="match status" value="1"/>
</dbReference>
<dbReference type="Gene3D" id="2.40.50.90">
    <property type="match status" value="1"/>
</dbReference>